<dbReference type="PATRIC" id="fig|1317124.6.peg.1506"/>
<evidence type="ECO:0000313" key="2">
    <source>
        <dbReference type="EMBL" id="KFE35777.1"/>
    </source>
</evidence>
<proteinExistence type="predicted"/>
<keyword evidence="1" id="KW-0472">Membrane</keyword>
<dbReference type="RefSeq" id="WP_038145019.1">
    <property type="nucleotide sequence ID" value="NZ_AQRC01000004.1"/>
</dbReference>
<organism evidence="2 3">
    <name type="scientific">Thioclava atlantica</name>
    <dbReference type="NCBI Taxonomy" id="1317124"/>
    <lineage>
        <taxon>Bacteria</taxon>
        <taxon>Pseudomonadati</taxon>
        <taxon>Pseudomonadota</taxon>
        <taxon>Alphaproteobacteria</taxon>
        <taxon>Rhodobacterales</taxon>
        <taxon>Paracoccaceae</taxon>
        <taxon>Thioclava</taxon>
    </lineage>
</organism>
<dbReference type="Proteomes" id="UP000028607">
    <property type="component" value="Unassembled WGS sequence"/>
</dbReference>
<protein>
    <submittedName>
        <fullName evidence="2">Uncharacterized protein</fullName>
    </submittedName>
</protein>
<accession>A0A085TYI0</accession>
<reference evidence="3" key="1">
    <citation type="submission" date="2013-04" db="EMBL/GenBank/DDBJ databases">
        <title>Thioclava sp. 13D2W-2 Genome Sequencing.</title>
        <authorList>
            <person name="Lai Q."/>
            <person name="Li G."/>
            <person name="Shao Z."/>
        </authorList>
    </citation>
    <scope>NUCLEOTIDE SEQUENCE [LARGE SCALE GENOMIC DNA]</scope>
    <source>
        <strain evidence="3">13D2W-2</strain>
    </source>
</reference>
<dbReference type="STRING" id="1317124.DW2_07433"/>
<comment type="caution">
    <text evidence="2">The sequence shown here is derived from an EMBL/GenBank/DDBJ whole genome shotgun (WGS) entry which is preliminary data.</text>
</comment>
<keyword evidence="1" id="KW-1133">Transmembrane helix</keyword>
<name>A0A085TYI0_9RHOB</name>
<dbReference type="AlphaFoldDB" id="A0A085TYI0"/>
<dbReference type="OrthoDB" id="7866534at2"/>
<sequence length="115" mass="12631">MRDSQLNDFERRLQRIDQIHQAGGAFEASGSLGRSYFDSMRPKARRALSLRGLALIAAAALLVKGVMIVQIGAERYGAKVERLAQGSEAERIGAWVMRPGPLTTLIADNLRPILK</sequence>
<gene>
    <name evidence="2" type="ORF">DW2_07433</name>
</gene>
<evidence type="ECO:0000256" key="1">
    <source>
        <dbReference type="SAM" id="Phobius"/>
    </source>
</evidence>
<feature type="transmembrane region" description="Helical" evidence="1">
    <location>
        <begin position="50"/>
        <end position="73"/>
    </location>
</feature>
<dbReference type="EMBL" id="AQRC01000004">
    <property type="protein sequence ID" value="KFE35777.1"/>
    <property type="molecule type" value="Genomic_DNA"/>
</dbReference>
<keyword evidence="3" id="KW-1185">Reference proteome</keyword>
<dbReference type="eggNOG" id="ENOG50334GT">
    <property type="taxonomic scope" value="Bacteria"/>
</dbReference>
<keyword evidence="1" id="KW-0812">Transmembrane</keyword>
<reference evidence="2 3" key="2">
    <citation type="journal article" date="2015" name="Antonie Van Leeuwenhoek">
        <title>Thioclava indica sp. nov., isolated from surface seawater of the Indian Ocean.</title>
        <authorList>
            <person name="Liu Y."/>
            <person name="Lai Q."/>
            <person name="Du J."/>
            <person name="Xu H."/>
            <person name="Jiang L."/>
            <person name="Shao Z."/>
        </authorList>
    </citation>
    <scope>NUCLEOTIDE SEQUENCE [LARGE SCALE GENOMIC DNA]</scope>
    <source>
        <strain evidence="2 3">13D2W-2</strain>
    </source>
</reference>
<evidence type="ECO:0000313" key="3">
    <source>
        <dbReference type="Proteomes" id="UP000028607"/>
    </source>
</evidence>